<accession>A0A261TD02</accession>
<reference evidence="1 2" key="1">
    <citation type="submission" date="2017-05" db="EMBL/GenBank/DDBJ databases">
        <title>Complete and WGS of Bordetella genogroups.</title>
        <authorList>
            <person name="Spilker T."/>
            <person name="LiPuma J."/>
        </authorList>
    </citation>
    <scope>NUCLEOTIDE SEQUENCE [LARGE SCALE GENOMIC DNA]</scope>
    <source>
        <strain evidence="1 2">AU10456</strain>
    </source>
</reference>
<comment type="caution">
    <text evidence="1">The sequence shown here is derived from an EMBL/GenBank/DDBJ whole genome shotgun (WGS) entry which is preliminary data.</text>
</comment>
<dbReference type="EMBL" id="NEVP01000011">
    <property type="protein sequence ID" value="OZI46960.1"/>
    <property type="molecule type" value="Genomic_DNA"/>
</dbReference>
<dbReference type="Proteomes" id="UP000216913">
    <property type="component" value="Unassembled WGS sequence"/>
</dbReference>
<evidence type="ECO:0000313" key="1">
    <source>
        <dbReference type="EMBL" id="OZI46960.1"/>
    </source>
</evidence>
<dbReference type="AlphaFoldDB" id="A0A261TD02"/>
<keyword evidence="2" id="KW-1185">Reference proteome</keyword>
<evidence type="ECO:0000313" key="2">
    <source>
        <dbReference type="Proteomes" id="UP000216913"/>
    </source>
</evidence>
<proteinExistence type="predicted"/>
<organism evidence="1 2">
    <name type="scientific">Bordetella genomosp. 5</name>
    <dbReference type="NCBI Taxonomy" id="1395608"/>
    <lineage>
        <taxon>Bacteria</taxon>
        <taxon>Pseudomonadati</taxon>
        <taxon>Pseudomonadota</taxon>
        <taxon>Betaproteobacteria</taxon>
        <taxon>Burkholderiales</taxon>
        <taxon>Alcaligenaceae</taxon>
        <taxon>Bordetella</taxon>
    </lineage>
</organism>
<protein>
    <submittedName>
        <fullName evidence="1">Uncharacterized protein</fullName>
    </submittedName>
</protein>
<name>A0A261TD02_9BORD</name>
<gene>
    <name evidence="1" type="ORF">CAL25_20080</name>
</gene>
<sequence>MAVVGAANPIAGVVAAFMKEGLGQFVQAKVQEAEDLLMDQIHDADAWDRLMKDPEGLAARTIRYIRSATVGAAHDNLRLLARLVVFGDGSRAIVADDFLYLAQTLESLRHDEMVVLATFIRVRNSPAGAASRDIEMEVIPALREIYDEEEVWSLLAGLQRTGLIYVVSGYGGGAWNAAPLLQKLEDSIQFADAVARARAARAS</sequence>